<evidence type="ECO:0000313" key="3">
    <source>
        <dbReference type="Proteomes" id="UP001372834"/>
    </source>
</evidence>
<feature type="region of interest" description="Disordered" evidence="1">
    <location>
        <begin position="80"/>
        <end position="115"/>
    </location>
</feature>
<comment type="caution">
    <text evidence="2">The sequence shown here is derived from an EMBL/GenBank/DDBJ whole genome shotgun (WGS) entry which is preliminary data.</text>
</comment>
<accession>A0AAN8XN36</accession>
<evidence type="ECO:0000313" key="2">
    <source>
        <dbReference type="EMBL" id="KAK6644153.1"/>
    </source>
</evidence>
<dbReference type="Proteomes" id="UP001372834">
    <property type="component" value="Unassembled WGS sequence"/>
</dbReference>
<feature type="compositionally biased region" description="Basic and acidic residues" evidence="1">
    <location>
        <begin position="100"/>
        <end position="115"/>
    </location>
</feature>
<sequence length="115" mass="13303">MAGITNERRVEYRTTTTTTGKQGIEEAVKKRKRKRKRAGKRFSPERLTFSLSLANLTAACLSSCRVTLLNLATPSLPFDEWKKFDKPPRKKPIPNPLYLRQEETQTKVKNEKLHM</sequence>
<feature type="compositionally biased region" description="Basic and acidic residues" evidence="1">
    <location>
        <begin position="1"/>
        <end position="12"/>
    </location>
</feature>
<feature type="compositionally biased region" description="Basic residues" evidence="1">
    <location>
        <begin position="29"/>
        <end position="40"/>
    </location>
</feature>
<name>A0AAN8XN36_POLSC</name>
<feature type="region of interest" description="Disordered" evidence="1">
    <location>
        <begin position="1"/>
        <end position="41"/>
    </location>
</feature>
<evidence type="ECO:0000256" key="1">
    <source>
        <dbReference type="SAM" id="MobiDB-lite"/>
    </source>
</evidence>
<protein>
    <submittedName>
        <fullName evidence="2">Uncharacterized protein</fullName>
    </submittedName>
</protein>
<dbReference type="AlphaFoldDB" id="A0AAN8XN36"/>
<reference evidence="2 3" key="1">
    <citation type="submission" date="2023-10" db="EMBL/GenBank/DDBJ databases">
        <title>Genomes of two closely related lineages of the louse Polyplax serrata with different host specificities.</title>
        <authorList>
            <person name="Martinu J."/>
            <person name="Tarabai H."/>
            <person name="Stefka J."/>
            <person name="Hypsa V."/>
        </authorList>
    </citation>
    <scope>NUCLEOTIDE SEQUENCE [LARGE SCALE GENOMIC DNA]</scope>
    <source>
        <strain evidence="2">HR10_N</strain>
    </source>
</reference>
<proteinExistence type="predicted"/>
<organism evidence="2 3">
    <name type="scientific">Polyplax serrata</name>
    <name type="common">Common mouse louse</name>
    <dbReference type="NCBI Taxonomy" id="468196"/>
    <lineage>
        <taxon>Eukaryota</taxon>
        <taxon>Metazoa</taxon>
        <taxon>Ecdysozoa</taxon>
        <taxon>Arthropoda</taxon>
        <taxon>Hexapoda</taxon>
        <taxon>Insecta</taxon>
        <taxon>Pterygota</taxon>
        <taxon>Neoptera</taxon>
        <taxon>Paraneoptera</taxon>
        <taxon>Psocodea</taxon>
        <taxon>Troctomorpha</taxon>
        <taxon>Phthiraptera</taxon>
        <taxon>Anoplura</taxon>
        <taxon>Polyplacidae</taxon>
        <taxon>Polyplax</taxon>
    </lineage>
</organism>
<dbReference type="EMBL" id="JAWJWE010000001">
    <property type="protein sequence ID" value="KAK6644153.1"/>
    <property type="molecule type" value="Genomic_DNA"/>
</dbReference>
<gene>
    <name evidence="2" type="ORF">RUM43_000420</name>
</gene>